<dbReference type="EC" id="2.7.7.60" evidence="3"/>
<protein>
    <recommendedName>
        <fullName evidence="3">2-C-methyl-D-erythritol 4-phosphate cytidylyltransferase</fullName>
        <ecNumber evidence="3">2.7.7.60</ecNumber>
    </recommendedName>
    <alternativeName>
        <fullName evidence="3">4-diphosphocytidyl-2C-methyl-D-erythritol synthase</fullName>
    </alternativeName>
    <alternativeName>
        <fullName evidence="3">MEP cytidylyltransferase</fullName>
        <shortName evidence="3">MCT</shortName>
    </alternativeName>
</protein>
<keyword evidence="3" id="KW-0414">Isoprene biosynthesis</keyword>
<feature type="site" description="Positions MEP for the nucleophilic attack" evidence="3">
    <location>
        <position position="159"/>
    </location>
</feature>
<sequence length="237" mass="26148">MNNIQPKIIAIIPASGVGSRMQANIPKQYLQLDGKTVLEHSLSPFLSHPNIIQIIVAVSETDSYFATLSCLKHPKIQIVFGGETRSHSVLNALIHADENAWALVHDAARPCLKRSDLDKLLQIQFDDNEINQGAILATPAIDTLKRSCDGKHIAHTEDRSTLWHALTPQFFPVLTLKQAIESALNQGIAITDEASAMELAGYSPQLVLGRSDNLKITRPEDLALAEFYLTHQENNDD</sequence>
<gene>
    <name evidence="3" type="primary">ispD</name>
    <name evidence="5" type="ORF">EV693_10738</name>
</gene>
<reference evidence="5 6" key="1">
    <citation type="submission" date="2019-03" db="EMBL/GenBank/DDBJ databases">
        <title>Genomic Encyclopedia of Type Strains, Phase IV (KMG-IV): sequencing the most valuable type-strain genomes for metagenomic binning, comparative biology and taxonomic classification.</title>
        <authorList>
            <person name="Goeker M."/>
        </authorList>
    </citation>
    <scope>NUCLEOTIDE SEQUENCE [LARGE SCALE GENOMIC DNA]</scope>
    <source>
        <strain evidence="5 6">DSM 16380</strain>
    </source>
</reference>
<dbReference type="PROSITE" id="PS50112">
    <property type="entry name" value="PAS"/>
    <property type="match status" value="1"/>
</dbReference>
<dbReference type="GO" id="GO:0050518">
    <property type="term" value="F:2-C-methyl-D-erythritol 4-phosphate cytidylyltransferase activity"/>
    <property type="evidence" value="ECO:0007669"/>
    <property type="project" value="UniProtKB-UniRule"/>
</dbReference>
<dbReference type="UniPathway" id="UPA00056">
    <property type="reaction ID" value="UER00093"/>
</dbReference>
<dbReference type="InterPro" id="IPR001228">
    <property type="entry name" value="IspD"/>
</dbReference>
<dbReference type="EMBL" id="SLXJ01000007">
    <property type="protein sequence ID" value="TCP17173.1"/>
    <property type="molecule type" value="Genomic_DNA"/>
</dbReference>
<keyword evidence="2 3" id="KW-0548">Nucleotidyltransferase</keyword>
<evidence type="ECO:0000256" key="2">
    <source>
        <dbReference type="ARBA" id="ARBA00022695"/>
    </source>
</evidence>
<proteinExistence type="inferred from homology"/>
<feature type="domain" description="PAS" evidence="4">
    <location>
        <begin position="193"/>
        <end position="221"/>
    </location>
</feature>
<dbReference type="InterPro" id="IPR029044">
    <property type="entry name" value="Nucleotide-diphossugar_trans"/>
</dbReference>
<comment type="pathway">
    <text evidence="3">Isoprenoid biosynthesis; isopentenyl diphosphate biosynthesis via DXP pathway; isopentenyl diphosphate from 1-deoxy-D-xylulose 5-phosphate: step 2/6.</text>
</comment>
<dbReference type="NCBIfam" id="TIGR00453">
    <property type="entry name" value="ispD"/>
    <property type="match status" value="1"/>
</dbReference>
<dbReference type="Gene3D" id="3.90.550.10">
    <property type="entry name" value="Spore Coat Polysaccharide Biosynthesis Protein SpsA, Chain A"/>
    <property type="match status" value="1"/>
</dbReference>
<dbReference type="InterPro" id="IPR034683">
    <property type="entry name" value="IspD/TarI"/>
</dbReference>
<evidence type="ECO:0000259" key="4">
    <source>
        <dbReference type="PROSITE" id="PS50112"/>
    </source>
</evidence>
<accession>A0A4R2N876</accession>
<dbReference type="Pfam" id="PF01128">
    <property type="entry name" value="IspD"/>
    <property type="match status" value="1"/>
</dbReference>
<dbReference type="SUPFAM" id="SSF53448">
    <property type="entry name" value="Nucleotide-diphospho-sugar transferases"/>
    <property type="match status" value="1"/>
</dbReference>
<dbReference type="GO" id="GO:0019288">
    <property type="term" value="P:isopentenyl diphosphate biosynthetic process, methylerythritol 4-phosphate pathway"/>
    <property type="evidence" value="ECO:0007669"/>
    <property type="project" value="UniProtKB-UniRule"/>
</dbReference>
<feature type="site" description="Transition state stabilizer" evidence="3">
    <location>
        <position position="27"/>
    </location>
</feature>
<name>A0A4R2N876_9PAST</name>
<keyword evidence="1 3" id="KW-0808">Transferase</keyword>
<evidence type="ECO:0000313" key="6">
    <source>
        <dbReference type="Proteomes" id="UP000295537"/>
    </source>
</evidence>
<dbReference type="CDD" id="cd02516">
    <property type="entry name" value="CDP-ME_synthetase"/>
    <property type="match status" value="1"/>
</dbReference>
<comment type="function">
    <text evidence="3">Catalyzes the formation of 4-diphosphocytidyl-2-C-methyl-D-erythritol from CTP and 2-C-methyl-D-erythritol 4-phosphate (MEP).</text>
</comment>
<comment type="catalytic activity">
    <reaction evidence="3">
        <text>2-C-methyl-D-erythritol 4-phosphate + CTP + H(+) = 4-CDP-2-C-methyl-D-erythritol + diphosphate</text>
        <dbReference type="Rhea" id="RHEA:13429"/>
        <dbReference type="ChEBI" id="CHEBI:15378"/>
        <dbReference type="ChEBI" id="CHEBI:33019"/>
        <dbReference type="ChEBI" id="CHEBI:37563"/>
        <dbReference type="ChEBI" id="CHEBI:57823"/>
        <dbReference type="ChEBI" id="CHEBI:58262"/>
        <dbReference type="EC" id="2.7.7.60"/>
    </reaction>
</comment>
<comment type="caution">
    <text evidence="5">The sequence shown here is derived from an EMBL/GenBank/DDBJ whole genome shotgun (WGS) entry which is preliminary data.</text>
</comment>
<dbReference type="PANTHER" id="PTHR32125:SF4">
    <property type="entry name" value="2-C-METHYL-D-ERYTHRITOL 4-PHOSPHATE CYTIDYLYLTRANSFERASE, CHLOROPLASTIC"/>
    <property type="match status" value="1"/>
</dbReference>
<dbReference type="HAMAP" id="MF_00108">
    <property type="entry name" value="IspD"/>
    <property type="match status" value="1"/>
</dbReference>
<dbReference type="InterPro" id="IPR000014">
    <property type="entry name" value="PAS"/>
</dbReference>
<evidence type="ECO:0000256" key="3">
    <source>
        <dbReference type="HAMAP-Rule" id="MF_00108"/>
    </source>
</evidence>
<feature type="site" description="Positions MEP for the nucleophilic attack" evidence="3">
    <location>
        <position position="215"/>
    </location>
</feature>
<dbReference type="Proteomes" id="UP000295537">
    <property type="component" value="Unassembled WGS sequence"/>
</dbReference>
<feature type="site" description="Transition state stabilizer" evidence="3">
    <location>
        <position position="20"/>
    </location>
</feature>
<dbReference type="FunFam" id="3.90.550.10:FF:000003">
    <property type="entry name" value="2-C-methyl-D-erythritol 4-phosphate cytidylyltransferase"/>
    <property type="match status" value="1"/>
</dbReference>
<organism evidence="5 6">
    <name type="scientific">Nicoletella semolina</name>
    <dbReference type="NCBI Taxonomy" id="271160"/>
    <lineage>
        <taxon>Bacteria</taxon>
        <taxon>Pseudomonadati</taxon>
        <taxon>Pseudomonadota</taxon>
        <taxon>Gammaproteobacteria</taxon>
        <taxon>Pasteurellales</taxon>
        <taxon>Pasteurellaceae</taxon>
        <taxon>Nicoletella</taxon>
    </lineage>
</organism>
<evidence type="ECO:0000256" key="1">
    <source>
        <dbReference type="ARBA" id="ARBA00022679"/>
    </source>
</evidence>
<keyword evidence="6" id="KW-1185">Reference proteome</keyword>
<comment type="similarity">
    <text evidence="3">Belongs to the IspD/TarI cytidylyltransferase family. IspD subfamily.</text>
</comment>
<dbReference type="AlphaFoldDB" id="A0A4R2N876"/>
<dbReference type="PANTHER" id="PTHR32125">
    <property type="entry name" value="2-C-METHYL-D-ERYTHRITOL 4-PHOSPHATE CYTIDYLYLTRANSFERASE, CHLOROPLASTIC"/>
    <property type="match status" value="1"/>
</dbReference>
<dbReference type="InterPro" id="IPR050088">
    <property type="entry name" value="IspD/TarI_cytidylyltransf_bact"/>
</dbReference>
<evidence type="ECO:0000313" key="5">
    <source>
        <dbReference type="EMBL" id="TCP17173.1"/>
    </source>
</evidence>